<accession>A0A368GMG7</accession>
<keyword evidence="2" id="KW-1185">Reference proteome</keyword>
<comment type="caution">
    <text evidence="1">The sequence shown here is derived from an EMBL/GenBank/DDBJ whole genome shotgun (WGS) entry which is preliminary data.</text>
</comment>
<organism evidence="1 2">
    <name type="scientific">Ancylostoma caninum</name>
    <name type="common">Dog hookworm</name>
    <dbReference type="NCBI Taxonomy" id="29170"/>
    <lineage>
        <taxon>Eukaryota</taxon>
        <taxon>Metazoa</taxon>
        <taxon>Ecdysozoa</taxon>
        <taxon>Nematoda</taxon>
        <taxon>Chromadorea</taxon>
        <taxon>Rhabditida</taxon>
        <taxon>Rhabditina</taxon>
        <taxon>Rhabditomorpha</taxon>
        <taxon>Strongyloidea</taxon>
        <taxon>Ancylostomatidae</taxon>
        <taxon>Ancylostomatinae</taxon>
        <taxon>Ancylostoma</taxon>
    </lineage>
</organism>
<evidence type="ECO:0000313" key="2">
    <source>
        <dbReference type="Proteomes" id="UP000252519"/>
    </source>
</evidence>
<dbReference type="EMBL" id="JOJR01000134">
    <property type="protein sequence ID" value="RCN44240.1"/>
    <property type="molecule type" value="Genomic_DNA"/>
</dbReference>
<protein>
    <submittedName>
        <fullName evidence="1">Uncharacterized protein</fullName>
    </submittedName>
</protein>
<dbReference type="Proteomes" id="UP000252519">
    <property type="component" value="Unassembled WGS sequence"/>
</dbReference>
<reference evidence="1 2" key="1">
    <citation type="submission" date="2014-10" db="EMBL/GenBank/DDBJ databases">
        <title>Draft genome of the hookworm Ancylostoma caninum.</title>
        <authorList>
            <person name="Mitreva M."/>
        </authorList>
    </citation>
    <scope>NUCLEOTIDE SEQUENCE [LARGE SCALE GENOMIC DNA]</scope>
    <source>
        <strain evidence="1 2">Baltimore</strain>
    </source>
</reference>
<proteinExistence type="predicted"/>
<evidence type="ECO:0000313" key="1">
    <source>
        <dbReference type="EMBL" id="RCN44240.1"/>
    </source>
</evidence>
<dbReference type="AlphaFoldDB" id="A0A368GMG7"/>
<name>A0A368GMG7_ANCCA</name>
<gene>
    <name evidence="1" type="ORF">ANCCAN_09758</name>
</gene>
<sequence>MVVYNWWIYHGIHMWILQQFSSYLYAEHRSSQLPENQWNGSFNCTDVRYSLWSFLHSCHRQHHSGFVMLISNKTRHTCNLLMCISNILMYWTSITEEPDLISCALYYLHNINPFTITSKCDICRALLEN</sequence>